<gene>
    <name evidence="2" type="ORF">ACFFVI_12815</name>
</gene>
<name>A0ABV5LUS7_9ACTN</name>
<dbReference type="RefSeq" id="WP_380155484.1">
    <property type="nucleotide sequence ID" value="NZ_JBHMDM010000007.1"/>
</dbReference>
<evidence type="ECO:0000313" key="3">
    <source>
        <dbReference type="Proteomes" id="UP001589748"/>
    </source>
</evidence>
<keyword evidence="3" id="KW-1185">Reference proteome</keyword>
<protein>
    <submittedName>
        <fullName evidence="2">Uncharacterized protein</fullName>
    </submittedName>
</protein>
<comment type="caution">
    <text evidence="2">The sequence shown here is derived from an EMBL/GenBank/DDBJ whole genome shotgun (WGS) entry which is preliminary data.</text>
</comment>
<evidence type="ECO:0000256" key="1">
    <source>
        <dbReference type="SAM" id="MobiDB-lite"/>
    </source>
</evidence>
<accession>A0ABV5LUS7</accession>
<proteinExistence type="predicted"/>
<evidence type="ECO:0000313" key="2">
    <source>
        <dbReference type="EMBL" id="MFB9377850.1"/>
    </source>
</evidence>
<dbReference type="Proteomes" id="UP001589748">
    <property type="component" value="Unassembled WGS sequence"/>
</dbReference>
<dbReference type="EMBL" id="JBHMDM010000007">
    <property type="protein sequence ID" value="MFB9377850.1"/>
    <property type="molecule type" value="Genomic_DNA"/>
</dbReference>
<organism evidence="2 3">
    <name type="scientific">Kineococcus gynurae</name>
    <dbReference type="NCBI Taxonomy" id="452979"/>
    <lineage>
        <taxon>Bacteria</taxon>
        <taxon>Bacillati</taxon>
        <taxon>Actinomycetota</taxon>
        <taxon>Actinomycetes</taxon>
        <taxon>Kineosporiales</taxon>
        <taxon>Kineosporiaceae</taxon>
        <taxon>Kineococcus</taxon>
    </lineage>
</organism>
<feature type="region of interest" description="Disordered" evidence="1">
    <location>
        <begin position="1"/>
        <end position="31"/>
    </location>
</feature>
<reference evidence="2 3" key="1">
    <citation type="submission" date="2024-09" db="EMBL/GenBank/DDBJ databases">
        <authorList>
            <person name="Sun Q."/>
            <person name="Mori K."/>
        </authorList>
    </citation>
    <scope>NUCLEOTIDE SEQUENCE [LARGE SCALE GENOMIC DNA]</scope>
    <source>
        <strain evidence="2 3">TISTR 1856</strain>
    </source>
</reference>
<sequence length="156" mass="16372">MNTPASWATTRRRPSWLPAAPEDDPFDPGAPWRPVTRAELVAAAADVRDGLLRRVLGPVVVSRGSPDSLGVRAAAARLCLPPGAVLLGDGARWVREGGAPPTRLEVSGARIAPRDRGIPVRVRPLPPQAEVVVVAGLRLLAAPPSPVRPPGPAQVR</sequence>